<name>A0A0G3F1G8_KLEPN</name>
<dbReference type="RefSeq" id="WP_227648837.1">
    <property type="nucleotide sequence ID" value="NZ_CP056883.1"/>
</dbReference>
<gene>
    <name evidence="1" type="ORF">NCSR101_00012</name>
</gene>
<evidence type="ECO:0000313" key="1">
    <source>
        <dbReference type="EMBL" id="AKJ75339.1"/>
    </source>
</evidence>
<organism evidence="1">
    <name type="scientific">Klebsiella pneumoniae</name>
    <dbReference type="NCBI Taxonomy" id="573"/>
    <lineage>
        <taxon>Bacteria</taxon>
        <taxon>Pseudomonadati</taxon>
        <taxon>Pseudomonadota</taxon>
        <taxon>Gammaproteobacteria</taxon>
        <taxon>Enterobacterales</taxon>
        <taxon>Enterobacteriaceae</taxon>
        <taxon>Klebsiella/Raoultella group</taxon>
        <taxon>Klebsiella</taxon>
        <taxon>Klebsiella pneumoniae complex</taxon>
    </lineage>
</organism>
<reference evidence="1" key="1">
    <citation type="journal article" date="2015" name="Genome Biol. Evol.">
        <title>Extensive Capsule Locus Variation and Large-Scale Genomic Recombination within the Klebsiella pneumoniae Clonal Group 258.</title>
        <authorList>
            <person name="Wyres K.L."/>
            <person name="Gorrie C."/>
            <person name="Edwards D.J."/>
            <person name="Wertheim H.F."/>
            <person name="Hsu L.Y."/>
            <person name="Van Kinh N."/>
            <person name="Zadoks R."/>
            <person name="Baker S."/>
            <person name="Holt K.E."/>
        </authorList>
    </citation>
    <scope>NUCLEOTIDE SEQUENCE</scope>
    <source>
        <strain evidence="1">NCSR101</strain>
    </source>
</reference>
<protein>
    <submittedName>
        <fullName evidence="1">Polysaccharide biosynthesis protein</fullName>
    </submittedName>
</protein>
<dbReference type="EMBL" id="KR007674">
    <property type="protein sequence ID" value="AKJ75339.1"/>
    <property type="molecule type" value="Genomic_DNA"/>
</dbReference>
<accession>A0A0G3F1G8</accession>
<dbReference type="AlphaFoldDB" id="A0A0G3F1G8"/>
<dbReference type="Pfam" id="PF13440">
    <property type="entry name" value="Polysacc_synt_3"/>
    <property type="match status" value="1"/>
</dbReference>
<sequence>MVILSNTLSSIMGVYFIYKVMNENNANDDIPRLVFIKYYIKQYAMQIFGIVTNNMDKYLIGNFTGISALGLYSTAAALTHYPSNFIMS</sequence>
<proteinExistence type="predicted"/>